<keyword evidence="1" id="KW-1185">Reference proteome</keyword>
<accession>A0ABM3KSY4</accession>
<protein>
    <submittedName>
        <fullName evidence="2">Uncharacterized protein LOC127149441</fullName>
    </submittedName>
</protein>
<gene>
    <name evidence="2" type="primary">LOC127149441</name>
</gene>
<dbReference type="GeneID" id="127149441"/>
<dbReference type="PANTHER" id="PTHR45288:SF1">
    <property type="entry name" value="THIOREDOXIN FAMILY PROTEIN"/>
    <property type="match status" value="1"/>
</dbReference>
<organism evidence="1 2">
    <name type="scientific">Cucumis melo</name>
    <name type="common">Muskmelon</name>
    <dbReference type="NCBI Taxonomy" id="3656"/>
    <lineage>
        <taxon>Eukaryota</taxon>
        <taxon>Viridiplantae</taxon>
        <taxon>Streptophyta</taxon>
        <taxon>Embryophyta</taxon>
        <taxon>Tracheophyta</taxon>
        <taxon>Spermatophyta</taxon>
        <taxon>Magnoliopsida</taxon>
        <taxon>eudicotyledons</taxon>
        <taxon>Gunneridae</taxon>
        <taxon>Pentapetalae</taxon>
        <taxon>rosids</taxon>
        <taxon>fabids</taxon>
        <taxon>Cucurbitales</taxon>
        <taxon>Cucurbitaceae</taxon>
        <taxon>Benincaseae</taxon>
        <taxon>Cucumis</taxon>
    </lineage>
</organism>
<evidence type="ECO:0000313" key="2">
    <source>
        <dbReference type="RefSeq" id="XP_050940899.1"/>
    </source>
</evidence>
<sequence length="100" mass="11477">MYRLLLVDPNTEVSMYESDDIIKYLEPETYSLPICCLCYLQGSIYKPSKLPPAPLEIWAYEGSPFCKLVREVLVELELPHLGVITKQMTAIEEMVASEYN</sequence>
<reference evidence="2" key="1">
    <citation type="submission" date="2025-08" db="UniProtKB">
        <authorList>
            <consortium name="RefSeq"/>
        </authorList>
    </citation>
    <scope>IDENTIFICATION</scope>
    <source>
        <tissue evidence="2">Stem</tissue>
    </source>
</reference>
<dbReference type="PANTHER" id="PTHR45288">
    <property type="entry name" value="THIOREDOXIN FAMILY PROTEIN"/>
    <property type="match status" value="1"/>
</dbReference>
<dbReference type="RefSeq" id="XP_050940899.1">
    <property type="nucleotide sequence ID" value="XM_051084942.1"/>
</dbReference>
<dbReference type="Proteomes" id="UP001652600">
    <property type="component" value="Chromosome 5"/>
</dbReference>
<proteinExistence type="predicted"/>
<evidence type="ECO:0000313" key="1">
    <source>
        <dbReference type="Proteomes" id="UP001652600"/>
    </source>
</evidence>
<name>A0ABM3KSY4_CUCME</name>